<comment type="caution">
    <text evidence="1">The sequence shown here is derived from an EMBL/GenBank/DDBJ whole genome shotgun (WGS) entry which is preliminary data.</text>
</comment>
<keyword evidence="2" id="KW-1185">Reference proteome</keyword>
<organism evidence="1 2">
    <name type="scientific">Planoprotostelium fungivorum</name>
    <dbReference type="NCBI Taxonomy" id="1890364"/>
    <lineage>
        <taxon>Eukaryota</taxon>
        <taxon>Amoebozoa</taxon>
        <taxon>Evosea</taxon>
        <taxon>Variosea</taxon>
        <taxon>Cavosteliida</taxon>
        <taxon>Cavosteliaceae</taxon>
        <taxon>Planoprotostelium</taxon>
    </lineage>
</organism>
<evidence type="ECO:0000313" key="1">
    <source>
        <dbReference type="EMBL" id="PRP87145.1"/>
    </source>
</evidence>
<gene>
    <name evidence="1" type="ORF">PROFUN_01407</name>
</gene>
<proteinExistence type="predicted"/>
<evidence type="ECO:0000313" key="2">
    <source>
        <dbReference type="Proteomes" id="UP000241769"/>
    </source>
</evidence>
<dbReference type="InParanoid" id="A0A2P6NT48"/>
<dbReference type="AlphaFoldDB" id="A0A2P6NT48"/>
<dbReference type="Proteomes" id="UP000241769">
    <property type="component" value="Unassembled WGS sequence"/>
</dbReference>
<name>A0A2P6NT48_9EUKA</name>
<protein>
    <submittedName>
        <fullName evidence="1">Uncharacterized protein</fullName>
    </submittedName>
</protein>
<sequence>MREPLRYVGQDGNLSSFSRPSRKFVAGASPHRQAPSINVILYDIADNIQIRSDSTTARICRSSNKQLMRCTEYDRFLLLFVWTSSFIPSSNRKMRAAVVLFLVAAALAQDLKCNYAVADISGKFDSKVTTLPYGEPQIVRITCSGNFSDSGYPIIQTSELGRGFANTDFGTVVSSSTPVNVIVTGSTLGVFFVSVGKRQQSRQDYRLGFIDQPVRPADVNITGNGCSLKAVGTQPNKAVSVTVRYLTHMFGISNIEQTYFYANGIAQGVNIQQPVVNGIRYFPISYTWSVASCQFPGTRQLVGGVFLPENNNINGCY</sequence>
<accession>A0A2P6NT48</accession>
<dbReference type="EMBL" id="MDYQ01000022">
    <property type="protein sequence ID" value="PRP87145.1"/>
    <property type="molecule type" value="Genomic_DNA"/>
</dbReference>
<reference evidence="1 2" key="1">
    <citation type="journal article" date="2018" name="Genome Biol. Evol.">
        <title>Multiple Roots of Fruiting Body Formation in Amoebozoa.</title>
        <authorList>
            <person name="Hillmann F."/>
            <person name="Forbes G."/>
            <person name="Novohradska S."/>
            <person name="Ferling I."/>
            <person name="Riege K."/>
            <person name="Groth M."/>
            <person name="Westermann M."/>
            <person name="Marz M."/>
            <person name="Spaller T."/>
            <person name="Winckler T."/>
            <person name="Schaap P."/>
            <person name="Glockner G."/>
        </authorList>
    </citation>
    <scope>NUCLEOTIDE SEQUENCE [LARGE SCALE GENOMIC DNA]</scope>
    <source>
        <strain evidence="1 2">Jena</strain>
    </source>
</reference>